<protein>
    <recommendedName>
        <fullName evidence="2">phosphoglycerate kinase</fullName>
        <ecNumber evidence="2">2.7.2.3</ecNumber>
    </recommendedName>
</protein>
<dbReference type="InterPro" id="IPR036043">
    <property type="entry name" value="Phosphoglycerate_kinase_sf"/>
</dbReference>
<keyword evidence="6" id="KW-0067">ATP-binding</keyword>
<dbReference type="AlphaFoldDB" id="A0A382LWA9"/>
<dbReference type="PROSITE" id="PS00111">
    <property type="entry name" value="PGLYCERATE_KINASE"/>
    <property type="match status" value="1"/>
</dbReference>
<evidence type="ECO:0000256" key="3">
    <source>
        <dbReference type="ARBA" id="ARBA00022679"/>
    </source>
</evidence>
<dbReference type="SUPFAM" id="SSF53748">
    <property type="entry name" value="Phosphoglycerate kinase"/>
    <property type="match status" value="1"/>
</dbReference>
<dbReference type="EC" id="2.7.2.3" evidence="2"/>
<accession>A0A382LWA9</accession>
<dbReference type="InterPro" id="IPR001576">
    <property type="entry name" value="Phosphoglycerate_kinase"/>
</dbReference>
<dbReference type="GO" id="GO:0005524">
    <property type="term" value="F:ATP binding"/>
    <property type="evidence" value="ECO:0007669"/>
    <property type="project" value="UniProtKB-KW"/>
</dbReference>
<proteinExistence type="predicted"/>
<gene>
    <name evidence="7" type="ORF">METZ01_LOCUS293710</name>
</gene>
<name>A0A382LWA9_9ZZZZ</name>
<dbReference type="GO" id="GO:0006096">
    <property type="term" value="P:glycolytic process"/>
    <property type="evidence" value="ECO:0007669"/>
    <property type="project" value="InterPro"/>
</dbReference>
<dbReference type="Gene3D" id="3.40.50.1260">
    <property type="entry name" value="Phosphoglycerate kinase, N-terminal domain"/>
    <property type="match status" value="1"/>
</dbReference>
<dbReference type="GO" id="GO:0043531">
    <property type="term" value="F:ADP binding"/>
    <property type="evidence" value="ECO:0007669"/>
    <property type="project" value="TreeGrafter"/>
</dbReference>
<feature type="non-terminal residue" evidence="7">
    <location>
        <position position="74"/>
    </location>
</feature>
<evidence type="ECO:0000256" key="4">
    <source>
        <dbReference type="ARBA" id="ARBA00022741"/>
    </source>
</evidence>
<dbReference type="InterPro" id="IPR015824">
    <property type="entry name" value="Phosphoglycerate_kinase_N"/>
</dbReference>
<comment type="catalytic activity">
    <reaction evidence="1">
        <text>(2R)-3-phosphoglycerate + ATP = (2R)-3-phospho-glyceroyl phosphate + ADP</text>
        <dbReference type="Rhea" id="RHEA:14801"/>
        <dbReference type="ChEBI" id="CHEBI:30616"/>
        <dbReference type="ChEBI" id="CHEBI:57604"/>
        <dbReference type="ChEBI" id="CHEBI:58272"/>
        <dbReference type="ChEBI" id="CHEBI:456216"/>
        <dbReference type="EC" id="2.7.2.3"/>
    </reaction>
</comment>
<evidence type="ECO:0000313" key="7">
    <source>
        <dbReference type="EMBL" id="SVC40856.1"/>
    </source>
</evidence>
<evidence type="ECO:0000256" key="6">
    <source>
        <dbReference type="ARBA" id="ARBA00022840"/>
    </source>
</evidence>
<dbReference type="GO" id="GO:0006094">
    <property type="term" value="P:gluconeogenesis"/>
    <property type="evidence" value="ECO:0007669"/>
    <property type="project" value="TreeGrafter"/>
</dbReference>
<reference evidence="7" key="1">
    <citation type="submission" date="2018-05" db="EMBL/GenBank/DDBJ databases">
        <authorList>
            <person name="Lanie J.A."/>
            <person name="Ng W.-L."/>
            <person name="Kazmierczak K.M."/>
            <person name="Andrzejewski T.M."/>
            <person name="Davidsen T.M."/>
            <person name="Wayne K.J."/>
            <person name="Tettelin H."/>
            <person name="Glass J.I."/>
            <person name="Rusch D."/>
            <person name="Podicherti R."/>
            <person name="Tsui H.-C.T."/>
            <person name="Winkler M.E."/>
        </authorList>
    </citation>
    <scope>NUCLEOTIDE SEQUENCE</scope>
</reference>
<dbReference type="GO" id="GO:0005829">
    <property type="term" value="C:cytosol"/>
    <property type="evidence" value="ECO:0007669"/>
    <property type="project" value="TreeGrafter"/>
</dbReference>
<sequence>MKHKSVYDVDLNGKRVLLRVDYNVPINSLGEVVDDTRILASIPTLNYLLKESAIVIICSHLGRPNGNRVKSLSM</sequence>
<organism evidence="7">
    <name type="scientific">marine metagenome</name>
    <dbReference type="NCBI Taxonomy" id="408172"/>
    <lineage>
        <taxon>unclassified sequences</taxon>
        <taxon>metagenomes</taxon>
        <taxon>ecological metagenomes</taxon>
    </lineage>
</organism>
<dbReference type="Pfam" id="PF00162">
    <property type="entry name" value="PGK"/>
    <property type="match status" value="1"/>
</dbReference>
<evidence type="ECO:0000256" key="5">
    <source>
        <dbReference type="ARBA" id="ARBA00022777"/>
    </source>
</evidence>
<keyword evidence="4" id="KW-0547">Nucleotide-binding</keyword>
<dbReference type="InterPro" id="IPR015911">
    <property type="entry name" value="Phosphoglycerate_kinase_CS"/>
</dbReference>
<evidence type="ECO:0000256" key="1">
    <source>
        <dbReference type="ARBA" id="ARBA00000642"/>
    </source>
</evidence>
<keyword evidence="3" id="KW-0808">Transferase</keyword>
<dbReference type="PANTHER" id="PTHR11406">
    <property type="entry name" value="PHOSPHOGLYCERATE KINASE"/>
    <property type="match status" value="1"/>
</dbReference>
<keyword evidence="5" id="KW-0418">Kinase</keyword>
<dbReference type="GO" id="GO:0004618">
    <property type="term" value="F:phosphoglycerate kinase activity"/>
    <property type="evidence" value="ECO:0007669"/>
    <property type="project" value="UniProtKB-EC"/>
</dbReference>
<dbReference type="EMBL" id="UINC01089613">
    <property type="protein sequence ID" value="SVC40856.1"/>
    <property type="molecule type" value="Genomic_DNA"/>
</dbReference>
<dbReference type="PRINTS" id="PR00477">
    <property type="entry name" value="PHGLYCKINASE"/>
</dbReference>
<evidence type="ECO:0000256" key="2">
    <source>
        <dbReference type="ARBA" id="ARBA00013061"/>
    </source>
</evidence>
<dbReference type="PANTHER" id="PTHR11406:SF23">
    <property type="entry name" value="PHOSPHOGLYCERATE KINASE 1, CHLOROPLASTIC-RELATED"/>
    <property type="match status" value="1"/>
</dbReference>